<dbReference type="GeneID" id="24270002"/>
<gene>
    <name evidence="1" type="ORF">AK88_04688</name>
</gene>
<accession>A0A0D9QFT0</accession>
<sequence length="109" mass="12935">MLNVVFPIWIPFKSTLNYILQEFENENICTNTILKFKFTKNKKKRNKMLPLFIYESSIVKFINIFNIGMENINVEHMHVGNIYEEENNSENIITENAVACNIKFSCYMK</sequence>
<protein>
    <submittedName>
        <fullName evidence="1">Uncharacterized protein</fullName>
    </submittedName>
</protein>
<dbReference type="Proteomes" id="UP000054561">
    <property type="component" value="Unassembled WGS sequence"/>
</dbReference>
<dbReference type="EMBL" id="KQ001716">
    <property type="protein sequence ID" value="KJP85657.1"/>
    <property type="molecule type" value="Genomic_DNA"/>
</dbReference>
<evidence type="ECO:0000313" key="2">
    <source>
        <dbReference type="Proteomes" id="UP000054561"/>
    </source>
</evidence>
<proteinExistence type="predicted"/>
<keyword evidence="2" id="KW-1185">Reference proteome</keyword>
<dbReference type="VEuPathDB" id="PlasmoDB:AK88_04688"/>
<name>A0A0D9QFT0_PLAFR</name>
<dbReference type="RefSeq" id="XP_012337719.1">
    <property type="nucleotide sequence ID" value="XM_012482296.1"/>
</dbReference>
<organism evidence="1 2">
    <name type="scientific">Plasmodium fragile</name>
    <dbReference type="NCBI Taxonomy" id="5857"/>
    <lineage>
        <taxon>Eukaryota</taxon>
        <taxon>Sar</taxon>
        <taxon>Alveolata</taxon>
        <taxon>Apicomplexa</taxon>
        <taxon>Aconoidasida</taxon>
        <taxon>Haemosporida</taxon>
        <taxon>Plasmodiidae</taxon>
        <taxon>Plasmodium</taxon>
        <taxon>Plasmodium (Plasmodium)</taxon>
    </lineage>
</organism>
<evidence type="ECO:0000313" key="1">
    <source>
        <dbReference type="EMBL" id="KJP85657.1"/>
    </source>
</evidence>
<dbReference type="AlphaFoldDB" id="A0A0D9QFT0"/>
<reference evidence="1 2" key="1">
    <citation type="submission" date="2014-03" db="EMBL/GenBank/DDBJ databases">
        <title>The Genome Sequence of Plasmodium fragile nilgiri.</title>
        <authorList>
            <consortium name="The Broad Institute Genomics Platform"/>
            <consortium name="The Broad Institute Genome Sequencing Center for Infectious Disease"/>
            <person name="Neafsey D."/>
            <person name="Duraisingh M."/>
            <person name="Young S.K."/>
            <person name="Zeng Q."/>
            <person name="Gargeya S."/>
            <person name="Abouelleil A."/>
            <person name="Alvarado L."/>
            <person name="Chapman S.B."/>
            <person name="Gainer-Dewar J."/>
            <person name="Goldberg J."/>
            <person name="Griggs A."/>
            <person name="Gujja S."/>
            <person name="Hansen M."/>
            <person name="Howarth C."/>
            <person name="Imamovic A."/>
            <person name="Larimer J."/>
            <person name="Pearson M."/>
            <person name="Poon T.W."/>
            <person name="Priest M."/>
            <person name="Roberts A."/>
            <person name="Saif S."/>
            <person name="Shea T."/>
            <person name="Sykes S."/>
            <person name="Wortman J."/>
            <person name="Nusbaum C."/>
            <person name="Birren B."/>
        </authorList>
    </citation>
    <scope>NUCLEOTIDE SEQUENCE [LARGE SCALE GENOMIC DNA]</scope>
    <source>
        <strain evidence="2">nilgiri</strain>
    </source>
</reference>